<dbReference type="PATRIC" id="fig|279058.17.peg.2600"/>
<reference evidence="1 2" key="1">
    <citation type="submission" date="2015-11" db="EMBL/GenBank/DDBJ databases">
        <title>Exploring the genomic traits of fungus-feeding bacterial genus Collimonas.</title>
        <authorList>
            <person name="Song C."/>
            <person name="Schmidt R."/>
            <person name="de Jager V."/>
            <person name="Krzyzanowska D."/>
            <person name="Jongedijk E."/>
            <person name="Cankar K."/>
            <person name="Beekwilder J."/>
            <person name="van Veen A."/>
            <person name="de Boer W."/>
            <person name="van Veen J.A."/>
            <person name="Garbeva P."/>
        </authorList>
    </citation>
    <scope>NUCLEOTIDE SEQUENCE [LARGE SCALE GENOMIC DNA]</scope>
    <source>
        <strain evidence="1 2">Ter282</strain>
    </source>
</reference>
<sequence>MRQRTDTLGIAVQNGCFKRCVEIGIYDISCKAAARSS</sequence>
<accession>A0A127QJ72</accession>
<dbReference type="EMBL" id="CP013235">
    <property type="protein sequence ID" value="AMP10128.1"/>
    <property type="molecule type" value="Genomic_DNA"/>
</dbReference>
<dbReference type="AlphaFoldDB" id="A0A127QJ72"/>
<keyword evidence="2" id="KW-1185">Reference proteome</keyword>
<name>A0A127QJ72_9BURK</name>
<dbReference type="Proteomes" id="UP000071778">
    <property type="component" value="Chromosome"/>
</dbReference>
<protein>
    <submittedName>
        <fullName evidence="1">Uncharacterized protein</fullName>
    </submittedName>
</protein>
<evidence type="ECO:0000313" key="2">
    <source>
        <dbReference type="Proteomes" id="UP000071778"/>
    </source>
</evidence>
<gene>
    <name evidence="1" type="ORF">CAter282_2382</name>
</gene>
<organism evidence="1 2">
    <name type="scientific">Collimonas arenae</name>
    <dbReference type="NCBI Taxonomy" id="279058"/>
    <lineage>
        <taxon>Bacteria</taxon>
        <taxon>Pseudomonadati</taxon>
        <taxon>Pseudomonadota</taxon>
        <taxon>Betaproteobacteria</taxon>
        <taxon>Burkholderiales</taxon>
        <taxon>Oxalobacteraceae</taxon>
        <taxon>Collimonas</taxon>
    </lineage>
</organism>
<proteinExistence type="predicted"/>
<evidence type="ECO:0000313" key="1">
    <source>
        <dbReference type="EMBL" id="AMP10128.1"/>
    </source>
</evidence>